<feature type="transmembrane region" description="Helical" evidence="8">
    <location>
        <begin position="165"/>
        <end position="185"/>
    </location>
</feature>
<feature type="transmembrane region" description="Helical" evidence="8">
    <location>
        <begin position="280"/>
        <end position="301"/>
    </location>
</feature>
<feature type="transmembrane region" description="Helical" evidence="8">
    <location>
        <begin position="97"/>
        <end position="120"/>
    </location>
</feature>
<feature type="transmembrane region" description="Helical" evidence="8">
    <location>
        <begin position="407"/>
        <end position="424"/>
    </location>
</feature>
<feature type="transmembrane region" description="Helical" evidence="8">
    <location>
        <begin position="337"/>
        <end position="360"/>
    </location>
</feature>
<evidence type="ECO:0000256" key="5">
    <source>
        <dbReference type="ARBA" id="ARBA00022989"/>
    </source>
</evidence>
<evidence type="ECO:0000256" key="2">
    <source>
        <dbReference type="ARBA" id="ARBA00010992"/>
    </source>
</evidence>
<evidence type="ECO:0000256" key="6">
    <source>
        <dbReference type="ARBA" id="ARBA00023136"/>
    </source>
</evidence>
<dbReference type="PRINTS" id="PR00171">
    <property type="entry name" value="SUGRTRNSPORT"/>
</dbReference>
<dbReference type="SUPFAM" id="SSF103473">
    <property type="entry name" value="MFS general substrate transporter"/>
    <property type="match status" value="1"/>
</dbReference>
<evidence type="ECO:0000256" key="7">
    <source>
        <dbReference type="RuleBase" id="RU003346"/>
    </source>
</evidence>
<accession>A0ABS8GSM4</accession>
<feature type="transmembrane region" description="Helical" evidence="8">
    <location>
        <begin position="372"/>
        <end position="395"/>
    </location>
</feature>
<keyword evidence="4 8" id="KW-0812">Transmembrane</keyword>
<dbReference type="PROSITE" id="PS00217">
    <property type="entry name" value="SUGAR_TRANSPORT_2"/>
    <property type="match status" value="1"/>
</dbReference>
<dbReference type="InterPro" id="IPR003663">
    <property type="entry name" value="Sugar/inositol_transpt"/>
</dbReference>
<feature type="transmembrane region" description="Helical" evidence="8">
    <location>
        <begin position="132"/>
        <end position="153"/>
    </location>
</feature>
<comment type="caution">
    <text evidence="10">The sequence shown here is derived from an EMBL/GenBank/DDBJ whole genome shotgun (WGS) entry which is preliminary data.</text>
</comment>
<dbReference type="Pfam" id="PF00083">
    <property type="entry name" value="Sugar_tr"/>
    <property type="match status" value="1"/>
</dbReference>
<protein>
    <submittedName>
        <fullName evidence="10">Sugar porter family MFS transporter</fullName>
    </submittedName>
</protein>
<dbReference type="PANTHER" id="PTHR48020">
    <property type="entry name" value="PROTON MYO-INOSITOL COTRANSPORTER"/>
    <property type="match status" value="1"/>
</dbReference>
<organism evidence="10 11">
    <name type="scientific">Leeuwenhoekiella parthenopeia</name>
    <dbReference type="NCBI Taxonomy" id="2890320"/>
    <lineage>
        <taxon>Bacteria</taxon>
        <taxon>Pseudomonadati</taxon>
        <taxon>Bacteroidota</taxon>
        <taxon>Flavobacteriia</taxon>
        <taxon>Flavobacteriales</taxon>
        <taxon>Flavobacteriaceae</taxon>
        <taxon>Leeuwenhoekiella</taxon>
    </lineage>
</organism>
<dbReference type="EMBL" id="JAJGMW010000010">
    <property type="protein sequence ID" value="MCC4212934.1"/>
    <property type="molecule type" value="Genomic_DNA"/>
</dbReference>
<feature type="domain" description="Major facilitator superfamily (MFS) profile" evidence="9">
    <location>
        <begin position="7"/>
        <end position="432"/>
    </location>
</feature>
<proteinExistence type="inferred from homology"/>
<dbReference type="NCBIfam" id="TIGR00879">
    <property type="entry name" value="SP"/>
    <property type="match status" value="1"/>
</dbReference>
<evidence type="ECO:0000256" key="3">
    <source>
        <dbReference type="ARBA" id="ARBA00022448"/>
    </source>
</evidence>
<sequence length="445" mass="49550">MKAVQKWSITVALAGFLFGFDTVVISGANLPVRELWNLSPWFHGLFIMSMALWGTVLGSLTGGIPCDRFGRKKTLFWIGVLYFVSAIGSALSPDPYLFSFFRFIGGVGVGASSVAAPTYISEISTASNRGKLVALYQFNIVFGILIAFFSNYLLEGFQGANDWRWMLGVEGIPAILYVILVLSVPESPRWLLHKKKDEKSAFEILNRVYPKAEVQQKIDAIKTELAKTSDEVTLFTKRYKKPLILAFLIAFFNQISGINFILYYAPEILVKAGLATEDSLFNSISIGFVNLIFTFVGVGLIDKLGRRTLMYIGSLGYIISLSTVAWCFYASASPTLLLAFILVFIASHAVGQGAVIWVFISEIFPNKVRAYGQSWGTGTHWVFAALITLLTPVFLDGDDGIFKDNPWPIFAFFAFMMVLQLLFTKFMMPETKGISLEELEEKLLK</sequence>
<keyword evidence="5 8" id="KW-1133">Transmembrane helix</keyword>
<feature type="transmembrane region" description="Helical" evidence="8">
    <location>
        <begin position="42"/>
        <end position="62"/>
    </location>
</feature>
<dbReference type="InterPro" id="IPR005829">
    <property type="entry name" value="Sugar_transporter_CS"/>
</dbReference>
<dbReference type="RefSeq" id="WP_228229998.1">
    <property type="nucleotide sequence ID" value="NZ_JAJGMW010000010.1"/>
</dbReference>
<dbReference type="InterPro" id="IPR036259">
    <property type="entry name" value="MFS_trans_sf"/>
</dbReference>
<dbReference type="InterPro" id="IPR005828">
    <property type="entry name" value="MFS_sugar_transport-like"/>
</dbReference>
<dbReference type="PROSITE" id="PS50850">
    <property type="entry name" value="MFS"/>
    <property type="match status" value="1"/>
</dbReference>
<feature type="transmembrane region" description="Helical" evidence="8">
    <location>
        <begin position="74"/>
        <end position="91"/>
    </location>
</feature>
<evidence type="ECO:0000259" key="9">
    <source>
        <dbReference type="PROSITE" id="PS50850"/>
    </source>
</evidence>
<name>A0ABS8GSM4_9FLAO</name>
<evidence type="ECO:0000256" key="4">
    <source>
        <dbReference type="ARBA" id="ARBA00022692"/>
    </source>
</evidence>
<reference evidence="10 11" key="1">
    <citation type="submission" date="2021-11" db="EMBL/GenBank/DDBJ databases">
        <title>Seasonal and diel survey of microbial diversity of the Tyrrhenian coast.</title>
        <authorList>
            <person name="Gattoni G."/>
            <person name="Corral P."/>
        </authorList>
    </citation>
    <scope>NUCLEOTIDE SEQUENCE [LARGE SCALE GENOMIC DNA]</scope>
    <source>
        <strain evidence="10 11">Mr9</strain>
    </source>
</reference>
<dbReference type="InterPro" id="IPR050814">
    <property type="entry name" value="Myo-inositol_Transporter"/>
</dbReference>
<feature type="transmembrane region" description="Helical" evidence="8">
    <location>
        <begin position="308"/>
        <end position="331"/>
    </location>
</feature>
<dbReference type="Gene3D" id="1.20.1250.20">
    <property type="entry name" value="MFS general substrate transporter like domains"/>
    <property type="match status" value="1"/>
</dbReference>
<dbReference type="PANTHER" id="PTHR48020:SF12">
    <property type="entry name" value="PROTON MYO-INOSITOL COTRANSPORTER"/>
    <property type="match status" value="1"/>
</dbReference>
<comment type="similarity">
    <text evidence="2 7">Belongs to the major facilitator superfamily. Sugar transporter (TC 2.A.1.1) family.</text>
</comment>
<gene>
    <name evidence="10" type="ORF">LLW17_09410</name>
</gene>
<evidence type="ECO:0000256" key="8">
    <source>
        <dbReference type="SAM" id="Phobius"/>
    </source>
</evidence>
<feature type="transmembrane region" description="Helical" evidence="8">
    <location>
        <begin position="243"/>
        <end position="265"/>
    </location>
</feature>
<evidence type="ECO:0000313" key="10">
    <source>
        <dbReference type="EMBL" id="MCC4212934.1"/>
    </source>
</evidence>
<dbReference type="InterPro" id="IPR020846">
    <property type="entry name" value="MFS_dom"/>
</dbReference>
<dbReference type="PROSITE" id="PS00216">
    <property type="entry name" value="SUGAR_TRANSPORT_1"/>
    <property type="match status" value="1"/>
</dbReference>
<keyword evidence="6 8" id="KW-0472">Membrane</keyword>
<dbReference type="Proteomes" id="UP001197770">
    <property type="component" value="Unassembled WGS sequence"/>
</dbReference>
<comment type="subcellular location">
    <subcellularLocation>
        <location evidence="1">Membrane</location>
        <topology evidence="1">Multi-pass membrane protein</topology>
    </subcellularLocation>
</comment>
<evidence type="ECO:0000313" key="11">
    <source>
        <dbReference type="Proteomes" id="UP001197770"/>
    </source>
</evidence>
<evidence type="ECO:0000256" key="1">
    <source>
        <dbReference type="ARBA" id="ARBA00004141"/>
    </source>
</evidence>
<keyword evidence="3 7" id="KW-0813">Transport</keyword>
<keyword evidence="11" id="KW-1185">Reference proteome</keyword>